<dbReference type="Pfam" id="PF00376">
    <property type="entry name" value="MerR"/>
    <property type="match status" value="1"/>
</dbReference>
<evidence type="ECO:0000256" key="4">
    <source>
        <dbReference type="SAM" id="Coils"/>
    </source>
</evidence>
<evidence type="ECO:0000313" key="7">
    <source>
        <dbReference type="EMBL" id="MBB5772615.1"/>
    </source>
</evidence>
<dbReference type="PRINTS" id="PR00040">
    <property type="entry name" value="HTHMERR"/>
</dbReference>
<dbReference type="CDD" id="cd04785">
    <property type="entry name" value="HTH_CadR-PbrR-like"/>
    <property type="match status" value="1"/>
</dbReference>
<dbReference type="KEGG" id="bvc:CEP68_07265"/>
<dbReference type="GO" id="GO:0003700">
    <property type="term" value="F:DNA-binding transcription factor activity"/>
    <property type="evidence" value="ECO:0007669"/>
    <property type="project" value="InterPro"/>
</dbReference>
<dbReference type="Proteomes" id="UP000556201">
    <property type="component" value="Unassembled WGS sequence"/>
</dbReference>
<reference evidence="9" key="1">
    <citation type="submission" date="2017-06" db="EMBL/GenBank/DDBJ databases">
        <title>FDA dAtabase for Regulatory Grade micrObial Sequences (FDA-ARGOS): Supporting development and validation of Infectious Disease Dx tests.</title>
        <authorList>
            <person name="Minogue T."/>
            <person name="Wolcott M."/>
            <person name="Wasieloski L."/>
            <person name="Aguilar W."/>
            <person name="Moore D."/>
            <person name="Tallon L."/>
            <person name="Sadzewicz L."/>
            <person name="Sengamalay N."/>
            <person name="Ott S."/>
            <person name="Godinez A."/>
            <person name="Nagaraj S."/>
            <person name="Nadendla S."/>
            <person name="Geyer C."/>
            <person name="Sichtig H."/>
        </authorList>
    </citation>
    <scope>NUCLEOTIDE SEQUENCE [LARGE SCALE GENOMIC DNA]</scope>
    <source>
        <strain evidence="9">FDAARGOS_289</strain>
    </source>
</reference>
<evidence type="ECO:0000256" key="1">
    <source>
        <dbReference type="ARBA" id="ARBA00023015"/>
    </source>
</evidence>
<sequence>MPLPSPASSGLRPIGKLAAATGVKVPTIRFYEEIGLLPPPPRTASDRRMYDDAAERRLSFIRHARQLGFDLDSIRSLLDLSDHPDRPCAEASTLAERHLADVKQKIARLRALQRELSRMTTECAGGRVSACKVIEALHDPSAPL</sequence>
<dbReference type="PANTHER" id="PTHR30204">
    <property type="entry name" value="REDOX-CYCLING DRUG-SENSING TRANSCRIPTIONAL ACTIVATOR SOXR"/>
    <property type="match status" value="1"/>
</dbReference>
<evidence type="ECO:0000256" key="2">
    <source>
        <dbReference type="ARBA" id="ARBA00023125"/>
    </source>
</evidence>
<dbReference type="AlphaFoldDB" id="A0A1Z3U7T4"/>
<dbReference type="Proteomes" id="UP000251186">
    <property type="component" value="Unassembled WGS sequence"/>
</dbReference>
<evidence type="ECO:0000256" key="3">
    <source>
        <dbReference type="ARBA" id="ARBA00023163"/>
    </source>
</evidence>
<accession>A0A1Z3U7T4</accession>
<dbReference type="PROSITE" id="PS00552">
    <property type="entry name" value="HTH_MERR_1"/>
    <property type="match status" value="1"/>
</dbReference>
<keyword evidence="1" id="KW-0805">Transcription regulation</keyword>
<dbReference type="InterPro" id="IPR000551">
    <property type="entry name" value="MerR-type_HTH_dom"/>
</dbReference>
<evidence type="ECO:0000313" key="9">
    <source>
        <dbReference type="Proteomes" id="UP000197050"/>
    </source>
</evidence>
<keyword evidence="4" id="KW-0175">Coiled coil</keyword>
<dbReference type="Gene3D" id="1.10.1660.10">
    <property type="match status" value="1"/>
</dbReference>
<reference evidence="7 11" key="4">
    <citation type="submission" date="2020-08" db="EMBL/GenBank/DDBJ databases">
        <title>Functional genomics of gut bacteria from endangered species of beetles.</title>
        <authorList>
            <person name="Carlos-Shanley C."/>
        </authorList>
    </citation>
    <scope>NUCLEOTIDE SEQUENCE [LARGE SCALE GENOMIC DNA]</scope>
    <source>
        <strain evidence="7 11">S00192</strain>
    </source>
</reference>
<dbReference type="InterPro" id="IPR015358">
    <property type="entry name" value="Tscrpt_reg_MerR_DNA-bd"/>
</dbReference>
<evidence type="ECO:0000313" key="8">
    <source>
        <dbReference type="EMBL" id="SPU55154.1"/>
    </source>
</evidence>
<keyword evidence="2 6" id="KW-0238">DNA-binding</keyword>
<dbReference type="EMBL" id="JACHLJ010000003">
    <property type="protein sequence ID" value="MBB5772615.1"/>
    <property type="molecule type" value="Genomic_DNA"/>
</dbReference>
<proteinExistence type="predicted"/>
<dbReference type="SMART" id="SM00422">
    <property type="entry name" value="HTH_MERR"/>
    <property type="match status" value="1"/>
</dbReference>
<evidence type="ECO:0000313" key="10">
    <source>
        <dbReference type="Proteomes" id="UP000251186"/>
    </source>
</evidence>
<dbReference type="Pfam" id="PF09278">
    <property type="entry name" value="MerR-DNA-bind"/>
    <property type="match status" value="1"/>
</dbReference>
<dbReference type="EMBL" id="CP022048">
    <property type="protein sequence ID" value="ASE39315.1"/>
    <property type="molecule type" value="Genomic_DNA"/>
</dbReference>
<dbReference type="GO" id="GO:0003677">
    <property type="term" value="F:DNA binding"/>
    <property type="evidence" value="ECO:0007669"/>
    <property type="project" value="UniProtKB-KW"/>
</dbReference>
<name>A0A1Z3U7T4_BREVE</name>
<keyword evidence="3" id="KW-0804">Transcription</keyword>
<dbReference type="PANTHER" id="PTHR30204:SF92">
    <property type="entry name" value="HTH-TYPE TRANSCRIPTIONAL REGULATOR ZNTR"/>
    <property type="match status" value="1"/>
</dbReference>
<evidence type="ECO:0000259" key="5">
    <source>
        <dbReference type="PROSITE" id="PS50937"/>
    </source>
</evidence>
<reference evidence="8 10" key="3">
    <citation type="submission" date="2018-06" db="EMBL/GenBank/DDBJ databases">
        <authorList>
            <consortium name="Pathogen Informatics"/>
            <person name="Doyle S."/>
        </authorList>
    </citation>
    <scope>NUCLEOTIDE SEQUENCE [LARGE SCALE GENOMIC DNA]</scope>
    <source>
        <strain evidence="8 10">NCTC11166</strain>
    </source>
</reference>
<organism evidence="6 9">
    <name type="scientific">Brevundimonas vesicularis</name>
    <name type="common">Pseudomonas vesicularis</name>
    <dbReference type="NCBI Taxonomy" id="41276"/>
    <lineage>
        <taxon>Bacteria</taxon>
        <taxon>Pseudomonadati</taxon>
        <taxon>Pseudomonadota</taxon>
        <taxon>Alphaproteobacteria</taxon>
        <taxon>Caulobacterales</taxon>
        <taxon>Caulobacteraceae</taxon>
        <taxon>Brevundimonas</taxon>
    </lineage>
</organism>
<reference evidence="6" key="2">
    <citation type="submission" date="2017-12" db="EMBL/GenBank/DDBJ databases">
        <title>FDA dAtabase for Regulatory Grade micrObial Sequences (FDA-ARGOS): Supporting development and validation of Infectious Disease Dx tests.</title>
        <authorList>
            <person name="Campos J."/>
            <person name="Goldberg B."/>
            <person name="Tallon L."/>
            <person name="Sadzewicz L."/>
            <person name="Sengamalay N."/>
            <person name="Ott S."/>
            <person name="Godinez A."/>
            <person name="Nagaraj S."/>
            <person name="Vavikolanu K."/>
            <person name="Vyas G."/>
            <person name="Nadendla S."/>
            <person name="Aluvathingal J."/>
            <person name="Geyer C."/>
            <person name="Nandy P."/>
            <person name="Hobson J."/>
            <person name="Sichtig H."/>
        </authorList>
    </citation>
    <scope>NUCLEOTIDE SEQUENCE</scope>
    <source>
        <strain evidence="6">FDAARGOS_289</strain>
    </source>
</reference>
<feature type="coiled-coil region" evidence="4">
    <location>
        <begin position="95"/>
        <end position="122"/>
    </location>
</feature>
<dbReference type="EMBL" id="UAQP01000014">
    <property type="protein sequence ID" value="SPU55154.1"/>
    <property type="molecule type" value="Genomic_DNA"/>
</dbReference>
<dbReference type="Proteomes" id="UP000197050">
    <property type="component" value="Chromosome"/>
</dbReference>
<gene>
    <name evidence="8" type="primary">zntR_2</name>
    <name evidence="6" type="ORF">CEP68_07265</name>
    <name evidence="7" type="ORF">HNP47_002631</name>
    <name evidence="8" type="ORF">NCTC11166_02549</name>
</gene>
<evidence type="ECO:0000313" key="11">
    <source>
        <dbReference type="Proteomes" id="UP000556201"/>
    </source>
</evidence>
<dbReference type="InterPro" id="IPR047057">
    <property type="entry name" value="MerR_fam"/>
</dbReference>
<feature type="domain" description="HTH merR-type" evidence="5">
    <location>
        <begin position="14"/>
        <end position="80"/>
    </location>
</feature>
<dbReference type="RefSeq" id="WP_040349346.1">
    <property type="nucleotide sequence ID" value="NZ_UAQP01000014.1"/>
</dbReference>
<dbReference type="PROSITE" id="PS50937">
    <property type="entry name" value="HTH_MERR_2"/>
    <property type="match status" value="1"/>
</dbReference>
<evidence type="ECO:0000313" key="6">
    <source>
        <dbReference type="EMBL" id="ASE39315.1"/>
    </source>
</evidence>
<protein>
    <submittedName>
        <fullName evidence="7">DNA-binding transcriptional MerR regulator</fullName>
    </submittedName>
    <submittedName>
        <fullName evidence="6">MerR family DNA-binding transcriptional regulator</fullName>
    </submittedName>
    <submittedName>
        <fullName evidence="8">Zn(II)-responsive regulator of zntA</fullName>
    </submittedName>
</protein>
<dbReference type="SUPFAM" id="SSF46955">
    <property type="entry name" value="Putative DNA-binding domain"/>
    <property type="match status" value="1"/>
</dbReference>
<dbReference type="InterPro" id="IPR009061">
    <property type="entry name" value="DNA-bd_dom_put_sf"/>
</dbReference>